<proteinExistence type="inferred from homology"/>
<dbReference type="AlphaFoldDB" id="A0A3R9ZWI0"/>
<dbReference type="InterPro" id="IPR011611">
    <property type="entry name" value="PfkB_dom"/>
</dbReference>
<dbReference type="GO" id="GO:0019698">
    <property type="term" value="P:D-galacturonate catabolic process"/>
    <property type="evidence" value="ECO:0007669"/>
    <property type="project" value="TreeGrafter"/>
</dbReference>
<dbReference type="PANTHER" id="PTHR43085:SF15">
    <property type="entry name" value="2-DEHYDRO-3-DEOXYGLUCONOKINASE"/>
    <property type="match status" value="1"/>
</dbReference>
<gene>
    <name evidence="5" type="ORF">EJC49_22505</name>
</gene>
<feature type="domain" description="Carbohydrate kinase PfkB" evidence="4">
    <location>
        <begin position="6"/>
        <end position="298"/>
    </location>
</feature>
<dbReference type="Gene3D" id="3.40.1190.20">
    <property type="match status" value="1"/>
</dbReference>
<evidence type="ECO:0000313" key="5">
    <source>
        <dbReference type="EMBL" id="RST83464.1"/>
    </source>
</evidence>
<accession>A0A3R9ZWI0</accession>
<sequence length="310" mass="32149">MAGQGVASIGECMLELSGAGGDDWRMGFAGDTFNTLWALRALTDAARPADYVSAFGDDPFSRDQIAFMGDAGIGIAASPVISGARPGLYAITLTGAERSFTYWRSDAAARRLADDPAALAASLKDRALVYFSGITLAILDEAPRRTLLAAIASARKAGARIAFDPNYRPRLWSSVDAARAAITEALSVTDIALPTFPDEQALFGDTRPADTAARLNQAGVSEIVVKDGAEPALAAWDGRSETIPAVSVTNPVDTTGAGDSFNGGYLAARLAGDAPSVAVRRAHAVAAAVVQVRGALAPFEVLSSTFAKNQ</sequence>
<dbReference type="GO" id="GO:0006974">
    <property type="term" value="P:DNA damage response"/>
    <property type="evidence" value="ECO:0007669"/>
    <property type="project" value="TreeGrafter"/>
</dbReference>
<protein>
    <submittedName>
        <fullName evidence="5">Sugar kinase</fullName>
    </submittedName>
</protein>
<dbReference type="GO" id="GO:0008673">
    <property type="term" value="F:2-dehydro-3-deoxygluconokinase activity"/>
    <property type="evidence" value="ECO:0007669"/>
    <property type="project" value="TreeGrafter"/>
</dbReference>
<evidence type="ECO:0000256" key="3">
    <source>
        <dbReference type="ARBA" id="ARBA00022777"/>
    </source>
</evidence>
<dbReference type="Proteomes" id="UP000278398">
    <property type="component" value="Unassembled WGS sequence"/>
</dbReference>
<dbReference type="Pfam" id="PF00294">
    <property type="entry name" value="PfkB"/>
    <property type="match status" value="1"/>
</dbReference>
<keyword evidence="3 5" id="KW-0418">Kinase</keyword>
<dbReference type="PANTHER" id="PTHR43085">
    <property type="entry name" value="HEXOKINASE FAMILY MEMBER"/>
    <property type="match status" value="1"/>
</dbReference>
<dbReference type="RefSeq" id="WP_126702173.1">
    <property type="nucleotide sequence ID" value="NZ_RWKW01000103.1"/>
</dbReference>
<dbReference type="InterPro" id="IPR002173">
    <property type="entry name" value="Carboh/pur_kinase_PfkB_CS"/>
</dbReference>
<dbReference type="PROSITE" id="PS00584">
    <property type="entry name" value="PFKB_KINASES_2"/>
    <property type="match status" value="1"/>
</dbReference>
<dbReference type="EMBL" id="RWKW01000103">
    <property type="protein sequence ID" value="RST83464.1"/>
    <property type="molecule type" value="Genomic_DNA"/>
</dbReference>
<comment type="caution">
    <text evidence="5">The sequence shown here is derived from an EMBL/GenBank/DDBJ whole genome shotgun (WGS) entry which is preliminary data.</text>
</comment>
<reference evidence="5 6" key="1">
    <citation type="submission" date="2018-12" db="EMBL/GenBank/DDBJ databases">
        <title>Mesorhizobium carbonis sp. nov., isolated from coal mine water.</title>
        <authorList>
            <person name="Xin W."/>
            <person name="Xu Z."/>
            <person name="Xiang F."/>
            <person name="Zhang J."/>
            <person name="Xi L."/>
            <person name="Liu J."/>
        </authorList>
    </citation>
    <scope>NUCLEOTIDE SEQUENCE [LARGE SCALE GENOMIC DNA]</scope>
    <source>
        <strain evidence="5 6">B2.3</strain>
    </source>
</reference>
<dbReference type="InterPro" id="IPR029056">
    <property type="entry name" value="Ribokinase-like"/>
</dbReference>
<name>A0A3R9ZWI0_9HYPH</name>
<dbReference type="OrthoDB" id="9776822at2"/>
<dbReference type="GO" id="GO:0042840">
    <property type="term" value="P:D-glucuronate catabolic process"/>
    <property type="evidence" value="ECO:0007669"/>
    <property type="project" value="TreeGrafter"/>
</dbReference>
<evidence type="ECO:0000256" key="2">
    <source>
        <dbReference type="ARBA" id="ARBA00022679"/>
    </source>
</evidence>
<dbReference type="SUPFAM" id="SSF53613">
    <property type="entry name" value="Ribokinase-like"/>
    <property type="match status" value="1"/>
</dbReference>
<keyword evidence="6" id="KW-1185">Reference proteome</keyword>
<dbReference type="InterPro" id="IPR050306">
    <property type="entry name" value="PfkB_Carbo_kinase"/>
</dbReference>
<dbReference type="GO" id="GO:0005829">
    <property type="term" value="C:cytosol"/>
    <property type="evidence" value="ECO:0007669"/>
    <property type="project" value="TreeGrafter"/>
</dbReference>
<organism evidence="5 6">
    <name type="scientific">Aquibium carbonis</name>
    <dbReference type="NCBI Taxonomy" id="2495581"/>
    <lineage>
        <taxon>Bacteria</taxon>
        <taxon>Pseudomonadati</taxon>
        <taxon>Pseudomonadota</taxon>
        <taxon>Alphaproteobacteria</taxon>
        <taxon>Hyphomicrobiales</taxon>
        <taxon>Phyllobacteriaceae</taxon>
        <taxon>Aquibium</taxon>
    </lineage>
</organism>
<evidence type="ECO:0000259" key="4">
    <source>
        <dbReference type="Pfam" id="PF00294"/>
    </source>
</evidence>
<comment type="similarity">
    <text evidence="1">Belongs to the carbohydrate kinase PfkB family.</text>
</comment>
<evidence type="ECO:0000313" key="6">
    <source>
        <dbReference type="Proteomes" id="UP000278398"/>
    </source>
</evidence>
<keyword evidence="2" id="KW-0808">Transferase</keyword>
<dbReference type="CDD" id="cd01166">
    <property type="entry name" value="KdgK"/>
    <property type="match status" value="1"/>
</dbReference>
<evidence type="ECO:0000256" key="1">
    <source>
        <dbReference type="ARBA" id="ARBA00010688"/>
    </source>
</evidence>